<dbReference type="Proteomes" id="UP000235672">
    <property type="component" value="Unassembled WGS sequence"/>
</dbReference>
<protein>
    <submittedName>
        <fullName evidence="2">Uncharacterized protein</fullName>
    </submittedName>
</protein>
<name>A0A2J6PRS7_9HELO</name>
<evidence type="ECO:0000313" key="2">
    <source>
        <dbReference type="EMBL" id="PMD16734.1"/>
    </source>
</evidence>
<reference evidence="2 3" key="1">
    <citation type="submission" date="2016-05" db="EMBL/GenBank/DDBJ databases">
        <title>A degradative enzymes factory behind the ericoid mycorrhizal symbiosis.</title>
        <authorList>
            <consortium name="DOE Joint Genome Institute"/>
            <person name="Martino E."/>
            <person name="Morin E."/>
            <person name="Grelet G."/>
            <person name="Kuo A."/>
            <person name="Kohler A."/>
            <person name="Daghino S."/>
            <person name="Barry K."/>
            <person name="Choi C."/>
            <person name="Cichocki N."/>
            <person name="Clum A."/>
            <person name="Copeland A."/>
            <person name="Hainaut M."/>
            <person name="Haridas S."/>
            <person name="Labutti K."/>
            <person name="Lindquist E."/>
            <person name="Lipzen A."/>
            <person name="Khouja H.-R."/>
            <person name="Murat C."/>
            <person name="Ohm R."/>
            <person name="Olson A."/>
            <person name="Spatafora J."/>
            <person name="Veneault-Fourrey C."/>
            <person name="Henrissat B."/>
            <person name="Grigoriev I."/>
            <person name="Martin F."/>
            <person name="Perotto S."/>
        </authorList>
    </citation>
    <scope>NUCLEOTIDE SEQUENCE [LARGE SCALE GENOMIC DNA]</scope>
    <source>
        <strain evidence="2 3">UAMH 7357</strain>
    </source>
</reference>
<feature type="signal peptide" evidence="1">
    <location>
        <begin position="1"/>
        <end position="19"/>
    </location>
</feature>
<keyword evidence="1" id="KW-0732">Signal</keyword>
<feature type="chain" id="PRO_5014397723" evidence="1">
    <location>
        <begin position="20"/>
        <end position="131"/>
    </location>
</feature>
<organism evidence="2 3">
    <name type="scientific">Hyaloscypha hepaticicola</name>
    <dbReference type="NCBI Taxonomy" id="2082293"/>
    <lineage>
        <taxon>Eukaryota</taxon>
        <taxon>Fungi</taxon>
        <taxon>Dikarya</taxon>
        <taxon>Ascomycota</taxon>
        <taxon>Pezizomycotina</taxon>
        <taxon>Leotiomycetes</taxon>
        <taxon>Helotiales</taxon>
        <taxon>Hyaloscyphaceae</taxon>
        <taxon>Hyaloscypha</taxon>
    </lineage>
</organism>
<accession>A0A2J6PRS7</accession>
<gene>
    <name evidence="2" type="ORF">NA56DRAFT_708638</name>
</gene>
<dbReference type="AlphaFoldDB" id="A0A2J6PRS7"/>
<evidence type="ECO:0000313" key="3">
    <source>
        <dbReference type="Proteomes" id="UP000235672"/>
    </source>
</evidence>
<keyword evidence="3" id="KW-1185">Reference proteome</keyword>
<dbReference type="EMBL" id="KZ613504">
    <property type="protein sequence ID" value="PMD16734.1"/>
    <property type="molecule type" value="Genomic_DNA"/>
</dbReference>
<sequence length="131" mass="14041">MCIAPLVIATVTWLSQLFSSPAVGTFKKNGYCRSGLSSNGKLVANPASLPPKARGQPTKLQSPPKISISPFTVKGASTKPPRAYSNCDLIGIPTFRGERLFWSWTGTPLSTSMNVSYQVHLMGCLIALINT</sequence>
<evidence type="ECO:0000256" key="1">
    <source>
        <dbReference type="SAM" id="SignalP"/>
    </source>
</evidence>
<proteinExistence type="predicted"/>